<dbReference type="HOGENOM" id="CLU_2654831_0_0_1"/>
<evidence type="ECO:0000313" key="2">
    <source>
        <dbReference type="Proteomes" id="UP000027265"/>
    </source>
</evidence>
<proteinExistence type="predicted"/>
<dbReference type="Proteomes" id="UP000027265">
    <property type="component" value="Unassembled WGS sequence"/>
</dbReference>
<gene>
    <name evidence="1" type="ORF">JAAARDRAFT_394341</name>
</gene>
<protein>
    <submittedName>
        <fullName evidence="1">Uncharacterized protein</fullName>
    </submittedName>
</protein>
<dbReference type="InParanoid" id="A0A067PVU5"/>
<dbReference type="EMBL" id="KL197728">
    <property type="protein sequence ID" value="KDQ54451.1"/>
    <property type="molecule type" value="Genomic_DNA"/>
</dbReference>
<reference evidence="2" key="1">
    <citation type="journal article" date="2014" name="Proc. Natl. Acad. Sci. U.S.A.">
        <title>Extensive sampling of basidiomycete genomes demonstrates inadequacy of the white-rot/brown-rot paradigm for wood decay fungi.</title>
        <authorList>
            <person name="Riley R."/>
            <person name="Salamov A.A."/>
            <person name="Brown D.W."/>
            <person name="Nagy L.G."/>
            <person name="Floudas D."/>
            <person name="Held B.W."/>
            <person name="Levasseur A."/>
            <person name="Lombard V."/>
            <person name="Morin E."/>
            <person name="Otillar R."/>
            <person name="Lindquist E.A."/>
            <person name="Sun H."/>
            <person name="LaButti K.M."/>
            <person name="Schmutz J."/>
            <person name="Jabbour D."/>
            <person name="Luo H."/>
            <person name="Baker S.E."/>
            <person name="Pisabarro A.G."/>
            <person name="Walton J.D."/>
            <person name="Blanchette R.A."/>
            <person name="Henrissat B."/>
            <person name="Martin F."/>
            <person name="Cullen D."/>
            <person name="Hibbett D.S."/>
            <person name="Grigoriev I.V."/>
        </authorList>
    </citation>
    <scope>NUCLEOTIDE SEQUENCE [LARGE SCALE GENOMIC DNA]</scope>
    <source>
        <strain evidence="2">MUCL 33604</strain>
    </source>
</reference>
<dbReference type="AlphaFoldDB" id="A0A067PVU5"/>
<sequence length="76" mass="8596">MPNLLLEFSLCYDSMHFLRWPIAPARLRPLNHWPNHTLKSHGAQAIQPPSCWAVQHSSPCGNLSQSLKIITSFESS</sequence>
<keyword evidence="2" id="KW-1185">Reference proteome</keyword>
<name>A0A067PVU5_9AGAM</name>
<accession>A0A067PVU5</accession>
<evidence type="ECO:0000313" key="1">
    <source>
        <dbReference type="EMBL" id="KDQ54451.1"/>
    </source>
</evidence>
<organism evidence="1 2">
    <name type="scientific">Jaapia argillacea MUCL 33604</name>
    <dbReference type="NCBI Taxonomy" id="933084"/>
    <lineage>
        <taxon>Eukaryota</taxon>
        <taxon>Fungi</taxon>
        <taxon>Dikarya</taxon>
        <taxon>Basidiomycota</taxon>
        <taxon>Agaricomycotina</taxon>
        <taxon>Agaricomycetes</taxon>
        <taxon>Agaricomycetidae</taxon>
        <taxon>Jaapiales</taxon>
        <taxon>Jaapiaceae</taxon>
        <taxon>Jaapia</taxon>
    </lineage>
</organism>